<proteinExistence type="predicted"/>
<organism evidence="1 2">
    <name type="scientific">Phycomyces blakesleeanus (strain ATCC 8743b / DSM 1359 / FGSC 10004 / NBRC 33097 / NRRL 1555)</name>
    <dbReference type="NCBI Taxonomy" id="763407"/>
    <lineage>
        <taxon>Eukaryota</taxon>
        <taxon>Fungi</taxon>
        <taxon>Fungi incertae sedis</taxon>
        <taxon>Mucoromycota</taxon>
        <taxon>Mucoromycotina</taxon>
        <taxon>Mucoromycetes</taxon>
        <taxon>Mucorales</taxon>
        <taxon>Phycomycetaceae</taxon>
        <taxon>Phycomyces</taxon>
    </lineage>
</organism>
<accession>A0A167NAE2</accession>
<dbReference type="GeneID" id="28991958"/>
<protein>
    <submittedName>
        <fullName evidence="1">Uncharacterized protein</fullName>
    </submittedName>
</protein>
<gene>
    <name evidence="1" type="ORF">PHYBLDRAFT_143727</name>
</gene>
<keyword evidence="2" id="KW-1185">Reference proteome</keyword>
<dbReference type="EMBL" id="KV440977">
    <property type="protein sequence ID" value="OAD75484.1"/>
    <property type="molecule type" value="Genomic_DNA"/>
</dbReference>
<evidence type="ECO:0000313" key="2">
    <source>
        <dbReference type="Proteomes" id="UP000077315"/>
    </source>
</evidence>
<dbReference type="RefSeq" id="XP_018293524.1">
    <property type="nucleotide sequence ID" value="XM_018431052.1"/>
</dbReference>
<dbReference type="Proteomes" id="UP000077315">
    <property type="component" value="Unassembled WGS sequence"/>
</dbReference>
<dbReference type="InParanoid" id="A0A167NAE2"/>
<evidence type="ECO:0000313" key="1">
    <source>
        <dbReference type="EMBL" id="OAD75484.1"/>
    </source>
</evidence>
<name>A0A167NAE2_PHYB8</name>
<dbReference type="AlphaFoldDB" id="A0A167NAE2"/>
<sequence>MPLYSPDTFFMDWIQYEAWWKAYDEMVAIQDFAFLEDFLKTGTVIHEELVGVHSHAGHRGASTLQNTPNLIM</sequence>
<reference evidence="2" key="1">
    <citation type="submission" date="2015-06" db="EMBL/GenBank/DDBJ databases">
        <title>Expansion of signal transduction pathways in fungi by whole-genome duplication.</title>
        <authorList>
            <consortium name="DOE Joint Genome Institute"/>
            <person name="Corrochano L.M."/>
            <person name="Kuo A."/>
            <person name="Marcet-Houben M."/>
            <person name="Polaino S."/>
            <person name="Salamov A."/>
            <person name="Villalobos J.M."/>
            <person name="Alvarez M.I."/>
            <person name="Avalos J."/>
            <person name="Benito E.P."/>
            <person name="Benoit I."/>
            <person name="Burger G."/>
            <person name="Camino L.P."/>
            <person name="Canovas D."/>
            <person name="Cerda-Olmedo E."/>
            <person name="Cheng J.-F."/>
            <person name="Dominguez A."/>
            <person name="Elias M."/>
            <person name="Eslava A.P."/>
            <person name="Glaser F."/>
            <person name="Grimwood J."/>
            <person name="Gutierrez G."/>
            <person name="Heitman J."/>
            <person name="Henrissat B."/>
            <person name="Iturriaga E.A."/>
            <person name="Lang B.F."/>
            <person name="Lavin J.L."/>
            <person name="Lee S."/>
            <person name="Li W."/>
            <person name="Lindquist E."/>
            <person name="Lopez-Garcia S."/>
            <person name="Luque E.M."/>
            <person name="Marcos A.T."/>
            <person name="Martin J."/>
            <person name="McCluskey K."/>
            <person name="Medina H.R."/>
            <person name="Miralles-Duran A."/>
            <person name="Miyazaki A."/>
            <person name="Munoz-Torres E."/>
            <person name="Oguiza J.A."/>
            <person name="Ohm R."/>
            <person name="Olmedo M."/>
            <person name="Orejas M."/>
            <person name="Ortiz-Castellanos L."/>
            <person name="Pisabarro A.G."/>
            <person name="Rodriguez-Romero J."/>
            <person name="Ruiz-Herrera J."/>
            <person name="Ruiz-Vazquez R."/>
            <person name="Sanz C."/>
            <person name="Schackwitz W."/>
            <person name="Schmutz J."/>
            <person name="Shahriari M."/>
            <person name="Shelest E."/>
            <person name="Silva-Franco F."/>
            <person name="Soanes D."/>
            <person name="Syed K."/>
            <person name="Tagua V.G."/>
            <person name="Talbot N.J."/>
            <person name="Thon M."/>
            <person name="De vries R.P."/>
            <person name="Wiebenga A."/>
            <person name="Yadav J.S."/>
            <person name="Braun E.L."/>
            <person name="Baker S."/>
            <person name="Garre V."/>
            <person name="Horwitz B."/>
            <person name="Torres-Martinez S."/>
            <person name="Idnurm A."/>
            <person name="Herrera-Estrella A."/>
            <person name="Gabaldon T."/>
            <person name="Grigoriev I.V."/>
        </authorList>
    </citation>
    <scope>NUCLEOTIDE SEQUENCE [LARGE SCALE GENOMIC DNA]</scope>
    <source>
        <strain evidence="2">NRRL 1555(-)</strain>
    </source>
</reference>
<dbReference type="VEuPathDB" id="FungiDB:PHYBLDRAFT_143727"/>